<keyword evidence="4" id="KW-1185">Reference proteome</keyword>
<keyword evidence="2" id="KW-1133">Transmembrane helix</keyword>
<feature type="region of interest" description="Disordered" evidence="1">
    <location>
        <begin position="292"/>
        <end position="377"/>
    </location>
</feature>
<dbReference type="Gene3D" id="3.90.550.10">
    <property type="entry name" value="Spore Coat Polysaccharide Biosynthesis Protein SpsA, Chain A"/>
    <property type="match status" value="1"/>
</dbReference>
<feature type="transmembrane region" description="Helical" evidence="2">
    <location>
        <begin position="578"/>
        <end position="611"/>
    </location>
</feature>
<proteinExistence type="predicted"/>
<feature type="transmembrane region" description="Helical" evidence="2">
    <location>
        <begin position="702"/>
        <end position="735"/>
    </location>
</feature>
<dbReference type="RefSeq" id="WP_239073224.1">
    <property type="nucleotide sequence ID" value="NZ_BOOX01000007.1"/>
</dbReference>
<keyword evidence="2" id="KW-0472">Membrane</keyword>
<feature type="transmembrane region" description="Helical" evidence="2">
    <location>
        <begin position="865"/>
        <end position="889"/>
    </location>
</feature>
<feature type="transmembrane region" description="Helical" evidence="2">
    <location>
        <begin position="742"/>
        <end position="761"/>
    </location>
</feature>
<dbReference type="PANTHER" id="PTHR43685">
    <property type="entry name" value="GLYCOSYLTRANSFERASE"/>
    <property type="match status" value="1"/>
</dbReference>
<dbReference type="Proteomes" id="UP000231693">
    <property type="component" value="Unassembled WGS sequence"/>
</dbReference>
<keyword evidence="3" id="KW-0808">Transferase</keyword>
<feature type="transmembrane region" description="Helical" evidence="2">
    <location>
        <begin position="839"/>
        <end position="859"/>
    </location>
</feature>
<feature type="transmembrane region" description="Helical" evidence="2">
    <location>
        <begin position="814"/>
        <end position="832"/>
    </location>
</feature>
<dbReference type="AlphaFoldDB" id="A0A2M9CDH4"/>
<dbReference type="SUPFAM" id="SSF53448">
    <property type="entry name" value="Nucleotide-diphospho-sugar transferases"/>
    <property type="match status" value="1"/>
</dbReference>
<protein>
    <submittedName>
        <fullName evidence="3">GT2 family glycosyltransferase</fullName>
    </submittedName>
</protein>
<keyword evidence="2" id="KW-0812">Transmembrane</keyword>
<feature type="transmembrane region" description="Helical" evidence="2">
    <location>
        <begin position="394"/>
        <end position="414"/>
    </location>
</feature>
<feature type="compositionally biased region" description="Low complexity" evidence="1">
    <location>
        <begin position="306"/>
        <end position="358"/>
    </location>
</feature>
<accession>A0A2M9CDH4</accession>
<evidence type="ECO:0000256" key="2">
    <source>
        <dbReference type="SAM" id="Phobius"/>
    </source>
</evidence>
<evidence type="ECO:0000256" key="1">
    <source>
        <dbReference type="SAM" id="MobiDB-lite"/>
    </source>
</evidence>
<feature type="transmembrane region" description="Helical" evidence="2">
    <location>
        <begin position="511"/>
        <end position="532"/>
    </location>
</feature>
<comment type="caution">
    <text evidence="3">The sequence shown here is derived from an EMBL/GenBank/DDBJ whole genome shotgun (WGS) entry which is preliminary data.</text>
</comment>
<sequence length="1207" mass="123219">MTTQEQSPVDVRPAIAPDAQPPAGSAPPLSTAHGATVSDTVAAVTGALPALVTVTAVVVTRGRTPYLPETLAAVRAQTSPPDDVVVVDVGTSPSTRDHRGLHLDDARFVPAPHARSVGQAVDAALADAGPPTWLWILHDDSAPETEALARLVDAVEHSSATAVAGPKQRGWDDPDVLLEVGFTVSPLGRRLTGIDLGEIDQGQHDARVDVLAVGLAGALVRTEVWTAVGGTDPELGPFGDGQDLCRRVRLAGHRVVVVPGAVVRHAQAGLRGLRGTGTGAGAVQDAAAPAAASGGAAAGGRPGPDAPGAGESHEPGTAGPSTAGPSTAGPSTTGPSTSEPSAAEPSSAGPSTSEPSTADQRPAPSEDGPDEPPTGDVAASFRARRRSQLHLRFVSVRAVMLPFAVLAAILWAPVRAMYQLAQKQPGWAADELLATVVAVGRVRAVARARRSARRTSTVRRAALAPLSGTWREVLVDRHDRRLARAERYRTHRAPTQIERRELRDLAVRRRATLGVVLVVLLGLTAWVFGPFLGVLGEGGRLVGGSLLSADGGIGDVWRAATSGHVEAGLGARGPADPWLVVLLPFTVLAGGSLQVAVDALLVGAFVVAGWGAWCAAGSVTRSPALRAWAAVLWVALPPLHEGVAAGRLPAVVAHAALPWVVLGVVRAVGAQSVDRVVAVVPRREDDADEPVRPDRPAPSLGAAAAGGLALAVAVAAEPVLLLPSALLLGVVALLVRQGRRSLVLVILPSLVVAAPYLVHAASTWPDGLRLLVAEPSLGGAAPSAAPWQMLLGWAAVPTPWFAATDGTLGTVAAWAPYALGGLLVVLALVSLVRPRRARATRFAWAVVLVGLVTAVVTAASDAAVAGIASATPGISLLLLGLVGASLFALRRHHDGAPPPRRAALRHEGRSRARRTGAALAAGALVLVCVVVPVGAVWSWVDDATSAGQVGELVATDADVVPPVGAQMQAPPRLATVLALDPSDGELGYALLHGDGSQLLESSVVVRDRLLTAPTDARTGADAVVAALAAGGSDDVAAELADLGVGGVLLPAGDDSAARTALVARLDTVPGLERATEGRSAVVWRVARANSDVEVSWATLADGAGTALASLPAADRAVDADVPAGADGRGVLLAETADPRWVATLDGRELTPVTTDGRQGFALGPDGGRLEIAYAWPWRLPWIVGGGLVLLVLVLLALPVGRRRGGRR</sequence>
<feature type="transmembrane region" description="Helical" evidence="2">
    <location>
        <begin position="917"/>
        <end position="940"/>
    </location>
</feature>
<feature type="transmembrane region" description="Helical" evidence="2">
    <location>
        <begin position="426"/>
        <end position="446"/>
    </location>
</feature>
<gene>
    <name evidence="3" type="ORF">CLV28_2461</name>
</gene>
<dbReference type="EMBL" id="PGFE01000004">
    <property type="protein sequence ID" value="PJJ69984.1"/>
    <property type="molecule type" value="Genomic_DNA"/>
</dbReference>
<dbReference type="PANTHER" id="PTHR43685:SF3">
    <property type="entry name" value="SLR2126 PROTEIN"/>
    <property type="match status" value="1"/>
</dbReference>
<dbReference type="InterPro" id="IPR050834">
    <property type="entry name" value="Glycosyltransf_2"/>
</dbReference>
<evidence type="ECO:0000313" key="4">
    <source>
        <dbReference type="Proteomes" id="UP000231693"/>
    </source>
</evidence>
<reference evidence="3 4" key="1">
    <citation type="submission" date="2017-11" db="EMBL/GenBank/DDBJ databases">
        <title>Genomic Encyclopedia of Archaeal and Bacterial Type Strains, Phase II (KMG-II): From Individual Species to Whole Genera.</title>
        <authorList>
            <person name="Goeker M."/>
        </authorList>
    </citation>
    <scope>NUCLEOTIDE SEQUENCE [LARGE SCALE GENOMIC DNA]</scope>
    <source>
        <strain evidence="3 4">DSM 25478</strain>
    </source>
</reference>
<feature type="transmembrane region" description="Helical" evidence="2">
    <location>
        <begin position="1179"/>
        <end position="1199"/>
    </location>
</feature>
<organism evidence="3 4">
    <name type="scientific">Sediminihabitans luteus</name>
    <dbReference type="NCBI Taxonomy" id="1138585"/>
    <lineage>
        <taxon>Bacteria</taxon>
        <taxon>Bacillati</taxon>
        <taxon>Actinomycetota</taxon>
        <taxon>Actinomycetes</taxon>
        <taxon>Micrococcales</taxon>
        <taxon>Cellulomonadaceae</taxon>
        <taxon>Sediminihabitans</taxon>
    </lineage>
</organism>
<evidence type="ECO:0000313" key="3">
    <source>
        <dbReference type="EMBL" id="PJJ69984.1"/>
    </source>
</evidence>
<feature type="region of interest" description="Disordered" evidence="1">
    <location>
        <begin position="1"/>
        <end position="32"/>
    </location>
</feature>
<dbReference type="GO" id="GO:0016740">
    <property type="term" value="F:transferase activity"/>
    <property type="evidence" value="ECO:0007669"/>
    <property type="project" value="UniProtKB-KW"/>
</dbReference>
<dbReference type="InterPro" id="IPR029044">
    <property type="entry name" value="Nucleotide-diphossugar_trans"/>
</dbReference>
<name>A0A2M9CDH4_9CELL</name>
<dbReference type="Pfam" id="PF13641">
    <property type="entry name" value="Glyco_tranf_2_3"/>
    <property type="match status" value="1"/>
</dbReference>